<feature type="coiled-coil region" evidence="1">
    <location>
        <begin position="407"/>
        <end position="434"/>
    </location>
</feature>
<comment type="caution">
    <text evidence="3">The sequence shown here is derived from an EMBL/GenBank/DDBJ whole genome shotgun (WGS) entry which is preliminary data.</text>
</comment>
<keyword evidence="4" id="KW-1185">Reference proteome</keyword>
<dbReference type="PROSITE" id="PS51257">
    <property type="entry name" value="PROKAR_LIPOPROTEIN"/>
    <property type="match status" value="1"/>
</dbReference>
<evidence type="ECO:0000256" key="1">
    <source>
        <dbReference type="SAM" id="Coils"/>
    </source>
</evidence>
<organism evidence="3 4">
    <name type="scientific">Tanacetum coccineum</name>
    <dbReference type="NCBI Taxonomy" id="301880"/>
    <lineage>
        <taxon>Eukaryota</taxon>
        <taxon>Viridiplantae</taxon>
        <taxon>Streptophyta</taxon>
        <taxon>Embryophyta</taxon>
        <taxon>Tracheophyta</taxon>
        <taxon>Spermatophyta</taxon>
        <taxon>Magnoliopsida</taxon>
        <taxon>eudicotyledons</taxon>
        <taxon>Gunneridae</taxon>
        <taxon>Pentapetalae</taxon>
        <taxon>asterids</taxon>
        <taxon>campanulids</taxon>
        <taxon>Asterales</taxon>
        <taxon>Asteraceae</taxon>
        <taxon>Asteroideae</taxon>
        <taxon>Anthemideae</taxon>
        <taxon>Anthemidinae</taxon>
        <taxon>Tanacetum</taxon>
    </lineage>
</organism>
<reference evidence="3" key="2">
    <citation type="submission" date="2022-01" db="EMBL/GenBank/DDBJ databases">
        <authorList>
            <person name="Yamashiro T."/>
            <person name="Shiraishi A."/>
            <person name="Satake H."/>
            <person name="Nakayama K."/>
        </authorList>
    </citation>
    <scope>NUCLEOTIDE SEQUENCE</scope>
</reference>
<evidence type="ECO:0000256" key="2">
    <source>
        <dbReference type="SAM" id="MobiDB-lite"/>
    </source>
</evidence>
<feature type="region of interest" description="Disordered" evidence="2">
    <location>
        <begin position="727"/>
        <end position="759"/>
    </location>
</feature>
<evidence type="ECO:0000313" key="3">
    <source>
        <dbReference type="EMBL" id="GJT46464.1"/>
    </source>
</evidence>
<evidence type="ECO:0000313" key="4">
    <source>
        <dbReference type="Proteomes" id="UP001151760"/>
    </source>
</evidence>
<accession>A0ABQ5E6K1</accession>
<dbReference type="Proteomes" id="UP001151760">
    <property type="component" value="Unassembled WGS sequence"/>
</dbReference>
<gene>
    <name evidence="3" type="ORF">Tco_0955179</name>
</gene>
<sequence>MRILESTVRRIVPLLPIALACAEGKLDASVDKLFNEGGSTEQGDSAASGGHDAEVELVTSAEDTATVAAERPRRQRRKRPAVAEASGSSHPSTKLRKDHGTSGGVTTGGKSPSVIKELLASSLLNVEAGVEDMATLPLITSSVSATPEHEGYNLTDSVIGANLYTIGMAVRFVISSDSSHHSSTNAPEAEVDYVIRSAAPHQVITKVVITSATAGFPFAPASKTGAMVDTPIHASMFHDSDLVGMVKPDVACPSYLPGKELSLGSREVDSEHLHEVFILYWNISNDALLDDLDTSREFIDHLDPSILFLQIRDMDYEQLFTEYNVGTTRQVCFNVEVRMRTGYCLSERKRLELECVNQANLLKAKDDEVERLKAQLLLKEAEATEVIRLRAQVSATEVMGMTHADEIETLKQRNVALENEKNSLDGNVTELQSSVSTKDLKLKDLNAALSSIQSQNDGLVDHVHALETTCFGLREKLSGYENLTEWLEEFQDAQLKVVNDKVANLDADVLVLVKCLNSSEYLTALGATISRAIEKGMQDGLAAKIDHGREGRSLTDVAAYDPFVEADFNSALQNFCEVDFPLLAELKSHKDASIEDIINLLRLEVPLADAHGMSDLQPDIEQLRVPIHRCEDQVVLGETSLSFTLSVSQSRVERIRANIAAKRSALLGVWTPLFEPLSVQNLIDLIDTSASVPAVVVATMALSTTFASASSIPPITVDDYEIVHADGQESSQGNVQGNATTVEFEKEDLDTTPEHDLLS</sequence>
<name>A0ABQ5E6K1_9ASTR</name>
<feature type="region of interest" description="Disordered" evidence="2">
    <location>
        <begin position="59"/>
        <end position="111"/>
    </location>
</feature>
<feature type="compositionally biased region" description="Polar residues" evidence="2">
    <location>
        <begin position="728"/>
        <end position="741"/>
    </location>
</feature>
<keyword evidence="1" id="KW-0175">Coiled coil</keyword>
<proteinExistence type="predicted"/>
<protein>
    <submittedName>
        <fullName evidence="3">Uncharacterized protein</fullName>
    </submittedName>
</protein>
<dbReference type="EMBL" id="BQNB010015987">
    <property type="protein sequence ID" value="GJT46464.1"/>
    <property type="molecule type" value="Genomic_DNA"/>
</dbReference>
<reference evidence="3" key="1">
    <citation type="journal article" date="2022" name="Int. J. Mol. Sci.">
        <title>Draft Genome of Tanacetum Coccineum: Genomic Comparison of Closely Related Tanacetum-Family Plants.</title>
        <authorList>
            <person name="Yamashiro T."/>
            <person name="Shiraishi A."/>
            <person name="Nakayama K."/>
            <person name="Satake H."/>
        </authorList>
    </citation>
    <scope>NUCLEOTIDE SEQUENCE</scope>
</reference>